<comment type="caution">
    <text evidence="6">The sequence shown here is derived from an EMBL/GenBank/DDBJ whole genome shotgun (WGS) entry which is preliminary data.</text>
</comment>
<feature type="compositionally biased region" description="Basic and acidic residues" evidence="5">
    <location>
        <begin position="903"/>
        <end position="912"/>
    </location>
</feature>
<dbReference type="SMART" id="SM00248">
    <property type="entry name" value="ANK"/>
    <property type="match status" value="11"/>
</dbReference>
<protein>
    <submittedName>
        <fullName evidence="6">Uncharacterized protein</fullName>
    </submittedName>
</protein>
<evidence type="ECO:0000313" key="7">
    <source>
        <dbReference type="Proteomes" id="UP001620626"/>
    </source>
</evidence>
<dbReference type="InterPro" id="IPR036770">
    <property type="entry name" value="Ankyrin_rpt-contain_sf"/>
</dbReference>
<feature type="repeat" description="ANK" evidence="3">
    <location>
        <begin position="319"/>
        <end position="340"/>
    </location>
</feature>
<evidence type="ECO:0000313" key="6">
    <source>
        <dbReference type="EMBL" id="KAL3104828.1"/>
    </source>
</evidence>
<feature type="region of interest" description="Disordered" evidence="5">
    <location>
        <begin position="878"/>
        <end position="925"/>
    </location>
</feature>
<dbReference type="PROSITE" id="PS50088">
    <property type="entry name" value="ANK_REPEAT"/>
    <property type="match status" value="3"/>
</dbReference>
<evidence type="ECO:0000256" key="3">
    <source>
        <dbReference type="PROSITE-ProRule" id="PRU00023"/>
    </source>
</evidence>
<dbReference type="Proteomes" id="UP001620626">
    <property type="component" value="Unassembled WGS sequence"/>
</dbReference>
<dbReference type="PROSITE" id="PS50297">
    <property type="entry name" value="ANK_REP_REGION"/>
    <property type="match status" value="3"/>
</dbReference>
<feature type="repeat" description="ANK" evidence="3">
    <location>
        <begin position="353"/>
        <end position="385"/>
    </location>
</feature>
<sequence length="925" mass="101932">MKLTVDFDRGQQALLRRGRPNIVCAKACFCESIAERILDGESPVNVHKWAFHGQPPKFLKSFLRSFSHSNILCSSAAVHSSPLGPFSQSATHLWPITAGDRRVDNAVGGVQQQQQQQQYGHHSFDSLERSVAEVADNGCAHAVLFAAILGTDRTGYLTLLQNWGIPLLAVRDSRGQCLMHWAVQRKSMECISELFTLQQGAAREWALARDNRGITPIHLAAAQESARVLNVLLGELGLADLLSVATDQDGMNPLHHAAAAGSAACCEQLLSEQWELPVDVRDAHGRTPLHHAAWSKFAANVLRLLANKKNIAASARDERGWTPLHTAVVANNEAVLRVLLHELGVEPQIFDHESRTPLHYAALHDRAQLARLLIESGASNDTRDRFNVTPAHYAAQCASYETLRTIMKAAKQTAGKGTEEWGRRRKWNSLPAQQHNAIVVFGLSDGKSEQNDGTDELTEMPLVHPLDNEGRTPFMWAVIAQNQTVVQQMLLDKIMGCAGKLVSSRDIFKRTPLHLAALVGNLELCKMLVNEGHLNANDGDMHGATPEHMAAGQGNSEVVLWFGYIRGGHVKPPVDLIDRTPFHYACLGGQANTIEAMLRSLHVDPNDADSFGCSALHCSVISGSLHCVRAVVENKSVPLELFMEDKEGRTGLAIAREHQFGQIAQYLDTKMTVFAIQWPGASVAEKAELLDAAFPSEALVAVAKACEAKAEERAAQVEEAKRDALQPFSPHPAPHLSAELQRTAKAKAAAQFYTRMREQYNAEGEHRILQEYVSPFADCAADCAQLMQNLANAHNELSILRAEEQKLHQKQQKDNKQFSENLLVEADMELEALAAALGSAQLALQRLEERHERTTEWLMPSTFNTLKTLSKFSLHNAMAGEKEKRKPSKKFWKPFSSSSNSGRGDEAAKAETTESGEQWENIPLK</sequence>
<dbReference type="Pfam" id="PF12796">
    <property type="entry name" value="Ank_2"/>
    <property type="match status" value="4"/>
</dbReference>
<dbReference type="Gene3D" id="1.25.40.20">
    <property type="entry name" value="Ankyrin repeat-containing domain"/>
    <property type="match status" value="4"/>
</dbReference>
<reference evidence="6 7" key="1">
    <citation type="submission" date="2024-10" db="EMBL/GenBank/DDBJ databases">
        <authorList>
            <person name="Kim D."/>
        </authorList>
    </citation>
    <scope>NUCLEOTIDE SEQUENCE [LARGE SCALE GENOMIC DNA]</scope>
    <source>
        <strain evidence="6">BH-2024</strain>
    </source>
</reference>
<proteinExistence type="predicted"/>
<evidence type="ECO:0000256" key="2">
    <source>
        <dbReference type="ARBA" id="ARBA00023043"/>
    </source>
</evidence>
<keyword evidence="7" id="KW-1185">Reference proteome</keyword>
<dbReference type="SUPFAM" id="SSF48403">
    <property type="entry name" value="Ankyrin repeat"/>
    <property type="match status" value="2"/>
</dbReference>
<dbReference type="InterPro" id="IPR002110">
    <property type="entry name" value="Ankyrin_rpt"/>
</dbReference>
<evidence type="ECO:0000256" key="1">
    <source>
        <dbReference type="ARBA" id="ARBA00022737"/>
    </source>
</evidence>
<organism evidence="6 7">
    <name type="scientific">Heterodera trifolii</name>
    <dbReference type="NCBI Taxonomy" id="157864"/>
    <lineage>
        <taxon>Eukaryota</taxon>
        <taxon>Metazoa</taxon>
        <taxon>Ecdysozoa</taxon>
        <taxon>Nematoda</taxon>
        <taxon>Chromadorea</taxon>
        <taxon>Rhabditida</taxon>
        <taxon>Tylenchina</taxon>
        <taxon>Tylenchomorpha</taxon>
        <taxon>Tylenchoidea</taxon>
        <taxon>Heteroderidae</taxon>
        <taxon>Heteroderinae</taxon>
        <taxon>Heterodera</taxon>
    </lineage>
</organism>
<dbReference type="PANTHER" id="PTHR24198">
    <property type="entry name" value="ANKYRIN REPEAT AND PROTEIN KINASE DOMAIN-CONTAINING PROTEIN"/>
    <property type="match status" value="1"/>
</dbReference>
<dbReference type="EMBL" id="JBICBT010000696">
    <property type="protein sequence ID" value="KAL3104828.1"/>
    <property type="molecule type" value="Genomic_DNA"/>
</dbReference>
<dbReference type="Pfam" id="PF13606">
    <property type="entry name" value="Ank_3"/>
    <property type="match status" value="1"/>
</dbReference>
<keyword evidence="4" id="KW-0175">Coiled coil</keyword>
<feature type="repeat" description="ANK" evidence="3">
    <location>
        <begin position="508"/>
        <end position="532"/>
    </location>
</feature>
<accession>A0ABD2KPQ4</accession>
<keyword evidence="1" id="KW-0677">Repeat</keyword>
<keyword evidence="2 3" id="KW-0040">ANK repeat</keyword>
<evidence type="ECO:0000256" key="5">
    <source>
        <dbReference type="SAM" id="MobiDB-lite"/>
    </source>
</evidence>
<dbReference type="AlphaFoldDB" id="A0ABD2KPQ4"/>
<gene>
    <name evidence="6" type="ORF">niasHT_024027</name>
</gene>
<name>A0ABD2KPQ4_9BILA</name>
<feature type="coiled-coil region" evidence="4">
    <location>
        <begin position="783"/>
        <end position="850"/>
    </location>
</feature>
<evidence type="ECO:0000256" key="4">
    <source>
        <dbReference type="SAM" id="Coils"/>
    </source>
</evidence>
<dbReference type="PANTHER" id="PTHR24198:SF165">
    <property type="entry name" value="ANKYRIN REPEAT-CONTAINING PROTEIN-RELATED"/>
    <property type="match status" value="1"/>
</dbReference>